<feature type="region of interest" description="Disordered" evidence="11">
    <location>
        <begin position="234"/>
        <end position="298"/>
    </location>
</feature>
<dbReference type="InterPro" id="IPR010300">
    <property type="entry name" value="CDO_1"/>
</dbReference>
<dbReference type="GO" id="GO:0008198">
    <property type="term" value="F:ferrous iron binding"/>
    <property type="evidence" value="ECO:0007669"/>
    <property type="project" value="TreeGrafter"/>
</dbReference>
<dbReference type="InterPro" id="IPR011051">
    <property type="entry name" value="RmlC_Cupin_sf"/>
</dbReference>
<dbReference type="GO" id="GO:0017172">
    <property type="term" value="F:cysteine dioxygenase activity"/>
    <property type="evidence" value="ECO:0007669"/>
    <property type="project" value="UniProtKB-UniRule"/>
</dbReference>
<dbReference type="AlphaFoldDB" id="A0A813MTR7"/>
<dbReference type="UniPathway" id="UPA00012">
    <property type="reaction ID" value="UER00537"/>
</dbReference>
<dbReference type="Pfam" id="PF05995">
    <property type="entry name" value="CDO_I"/>
    <property type="match status" value="1"/>
</dbReference>
<proteinExistence type="inferred from homology"/>
<evidence type="ECO:0000256" key="11">
    <source>
        <dbReference type="SAM" id="MobiDB-lite"/>
    </source>
</evidence>
<feature type="region of interest" description="Disordered" evidence="11">
    <location>
        <begin position="192"/>
        <end position="221"/>
    </location>
</feature>
<comment type="cofactor">
    <cofactor evidence="10">
        <name>Fe cation</name>
        <dbReference type="ChEBI" id="CHEBI:24875"/>
    </cofactor>
    <text evidence="10">Binds 1 Fe cation per subunit.</text>
</comment>
<keyword evidence="5" id="KW-0883">Thioether bond</keyword>
<evidence type="ECO:0000256" key="2">
    <source>
        <dbReference type="ARBA" id="ARBA00006622"/>
    </source>
</evidence>
<feature type="compositionally biased region" description="Basic and acidic residues" evidence="11">
    <location>
        <begin position="192"/>
        <end position="203"/>
    </location>
</feature>
<reference evidence="12" key="1">
    <citation type="submission" date="2021-02" db="EMBL/GenBank/DDBJ databases">
        <authorList>
            <person name="Nowell W R."/>
        </authorList>
    </citation>
    <scope>NUCLEOTIDE SEQUENCE</scope>
</reference>
<evidence type="ECO:0000256" key="6">
    <source>
        <dbReference type="ARBA" id="ARBA00022964"/>
    </source>
</evidence>
<feature type="binding site" evidence="9">
    <location>
        <position position="130"/>
    </location>
    <ligand>
        <name>Fe cation</name>
        <dbReference type="ChEBI" id="CHEBI:24875"/>
        <note>catalytic</note>
    </ligand>
</feature>
<feature type="compositionally biased region" description="Basic and acidic residues" evidence="11">
    <location>
        <begin position="244"/>
        <end position="298"/>
    </location>
</feature>
<accession>A0A813MTR7</accession>
<keyword evidence="6 10" id="KW-0223">Dioxygenase</keyword>
<keyword evidence="7 10" id="KW-0560">Oxidoreductase</keyword>
<evidence type="ECO:0000256" key="3">
    <source>
        <dbReference type="ARBA" id="ARBA00013133"/>
    </source>
</evidence>
<evidence type="ECO:0000256" key="1">
    <source>
        <dbReference type="ARBA" id="ARBA00004759"/>
    </source>
</evidence>
<gene>
    <name evidence="12" type="ORF">IZO911_LOCUS2581</name>
</gene>
<feature type="binding site" evidence="9">
    <location>
        <position position="128"/>
    </location>
    <ligand>
        <name>Fe cation</name>
        <dbReference type="ChEBI" id="CHEBI:24875"/>
        <note>catalytic</note>
    </ligand>
</feature>
<dbReference type="PANTHER" id="PTHR12918">
    <property type="entry name" value="CYSTEINE DIOXYGENASE"/>
    <property type="match status" value="1"/>
</dbReference>
<evidence type="ECO:0000256" key="8">
    <source>
        <dbReference type="ARBA" id="ARBA00023004"/>
    </source>
</evidence>
<evidence type="ECO:0000256" key="4">
    <source>
        <dbReference type="ARBA" id="ARBA00022723"/>
    </source>
</evidence>
<protein>
    <recommendedName>
        <fullName evidence="3 10">Cysteine dioxygenase</fullName>
        <ecNumber evidence="3 10">1.13.11.20</ecNumber>
    </recommendedName>
</protein>
<comment type="catalytic activity">
    <reaction evidence="10">
        <text>L-cysteine + O2 = 3-sulfino-L-alanine + H(+)</text>
        <dbReference type="Rhea" id="RHEA:20441"/>
        <dbReference type="ChEBI" id="CHEBI:15378"/>
        <dbReference type="ChEBI" id="CHEBI:15379"/>
        <dbReference type="ChEBI" id="CHEBI:35235"/>
        <dbReference type="ChEBI" id="CHEBI:61085"/>
        <dbReference type="EC" id="1.13.11.20"/>
    </reaction>
</comment>
<evidence type="ECO:0000313" key="12">
    <source>
        <dbReference type="EMBL" id="CAF0727655.1"/>
    </source>
</evidence>
<dbReference type="Proteomes" id="UP000663860">
    <property type="component" value="Unassembled WGS sequence"/>
</dbReference>
<dbReference type="GO" id="GO:0042412">
    <property type="term" value="P:taurine biosynthetic process"/>
    <property type="evidence" value="ECO:0007669"/>
    <property type="project" value="UniProtKB-UniRule"/>
</dbReference>
<sequence>MSNVSTQETCECIMCKNNNTTMSVEECLNVHHRLSLNELIHFIDLSLSKCDELRDQIDASYTSSCSNKYPRLLIISLLKLYSSFHPHDWHKYEYWNTTDTYTRNLIAHHPNRFTLMLVCWKGGSSPTHNHAGSDCLMTIVRGVVREIKYHTPNTEHNIDKLDVKQIMELHEGEVHLINDQIGLHKMETLKFRSDDGEGHHNDNEITPGEDDPTVNDNVKFPVLNDHGDIEYKSQQGSVFKRHKNDNSTHETESTEENKKLAENNDKTPEENKKPAEQTEKSTGDDKKPAENNEKATEK</sequence>
<dbReference type="SUPFAM" id="SSF51182">
    <property type="entry name" value="RmlC-like cupins"/>
    <property type="match status" value="1"/>
</dbReference>
<dbReference type="GO" id="GO:0019448">
    <property type="term" value="P:L-cysteine catabolic process"/>
    <property type="evidence" value="ECO:0007669"/>
    <property type="project" value="TreeGrafter"/>
</dbReference>
<evidence type="ECO:0000256" key="9">
    <source>
        <dbReference type="PIRSR" id="PIRSR610300-51"/>
    </source>
</evidence>
<feature type="binding site" evidence="9">
    <location>
        <position position="184"/>
    </location>
    <ligand>
        <name>Fe cation</name>
        <dbReference type="ChEBI" id="CHEBI:24875"/>
        <note>catalytic</note>
    </ligand>
</feature>
<evidence type="ECO:0000256" key="5">
    <source>
        <dbReference type="ARBA" id="ARBA00022784"/>
    </source>
</evidence>
<dbReference type="EC" id="1.13.11.20" evidence="3 10"/>
<organism evidence="12 13">
    <name type="scientific">Adineta steineri</name>
    <dbReference type="NCBI Taxonomy" id="433720"/>
    <lineage>
        <taxon>Eukaryota</taxon>
        <taxon>Metazoa</taxon>
        <taxon>Spiralia</taxon>
        <taxon>Gnathifera</taxon>
        <taxon>Rotifera</taxon>
        <taxon>Eurotatoria</taxon>
        <taxon>Bdelloidea</taxon>
        <taxon>Adinetida</taxon>
        <taxon>Adinetidae</taxon>
        <taxon>Adineta</taxon>
    </lineage>
</organism>
<comment type="pathway">
    <text evidence="1 10">Organosulfur biosynthesis; taurine biosynthesis; hypotaurine from L-cysteine: step 1/2.</text>
</comment>
<comment type="similarity">
    <text evidence="2 10">Belongs to the cysteine dioxygenase family.</text>
</comment>
<dbReference type="PANTHER" id="PTHR12918:SF1">
    <property type="entry name" value="CYSTEINE DIOXYGENASE TYPE 1"/>
    <property type="match status" value="1"/>
</dbReference>
<comment type="caution">
    <text evidence="12">The sequence shown here is derived from an EMBL/GenBank/DDBJ whole genome shotgun (WGS) entry which is preliminary data.</text>
</comment>
<evidence type="ECO:0000256" key="10">
    <source>
        <dbReference type="RuleBase" id="RU366010"/>
    </source>
</evidence>
<dbReference type="CDD" id="cd10548">
    <property type="entry name" value="cupin_CDO"/>
    <property type="match status" value="1"/>
</dbReference>
<dbReference type="InterPro" id="IPR014710">
    <property type="entry name" value="RmlC-like_jellyroll"/>
</dbReference>
<dbReference type="EMBL" id="CAJNOE010000013">
    <property type="protein sequence ID" value="CAF0727655.1"/>
    <property type="molecule type" value="Genomic_DNA"/>
</dbReference>
<evidence type="ECO:0000313" key="13">
    <source>
        <dbReference type="Proteomes" id="UP000663860"/>
    </source>
</evidence>
<dbReference type="Gene3D" id="2.60.120.10">
    <property type="entry name" value="Jelly Rolls"/>
    <property type="match status" value="1"/>
</dbReference>
<keyword evidence="8 9" id="KW-0408">Iron</keyword>
<name>A0A813MTR7_9BILA</name>
<evidence type="ECO:0000256" key="7">
    <source>
        <dbReference type="ARBA" id="ARBA00023002"/>
    </source>
</evidence>
<keyword evidence="4 9" id="KW-0479">Metal-binding</keyword>